<dbReference type="GO" id="GO:0020037">
    <property type="term" value="F:heme binding"/>
    <property type="evidence" value="ECO:0007669"/>
    <property type="project" value="InterPro"/>
</dbReference>
<dbReference type="SUPFAM" id="SSF46626">
    <property type="entry name" value="Cytochrome c"/>
    <property type="match status" value="1"/>
</dbReference>
<proteinExistence type="predicted"/>
<dbReference type="InterPro" id="IPR011444">
    <property type="entry name" value="DUF1549"/>
</dbReference>
<dbReference type="Pfam" id="PF07583">
    <property type="entry name" value="PSCyt2"/>
    <property type="match status" value="1"/>
</dbReference>
<dbReference type="Pfam" id="PF07635">
    <property type="entry name" value="PSCyt1"/>
    <property type="match status" value="1"/>
</dbReference>
<evidence type="ECO:0000256" key="4">
    <source>
        <dbReference type="PROSITE-ProRule" id="PRU00433"/>
    </source>
</evidence>
<dbReference type="AlphaFoldDB" id="A0A1U7CSJ5"/>
<protein>
    <recommendedName>
        <fullName evidence="5">Cytochrome c domain-containing protein</fullName>
    </recommendedName>
</protein>
<dbReference type="EMBL" id="CP019082">
    <property type="protein sequence ID" value="APW61866.1"/>
    <property type="molecule type" value="Genomic_DNA"/>
</dbReference>
<evidence type="ECO:0000259" key="5">
    <source>
        <dbReference type="PROSITE" id="PS51007"/>
    </source>
</evidence>
<accession>A0A1U7CSJ5</accession>
<gene>
    <name evidence="6" type="ORF">BSF38_03396</name>
</gene>
<keyword evidence="2 4" id="KW-0479">Metal-binding</keyword>
<reference evidence="7" key="1">
    <citation type="submission" date="2016-12" db="EMBL/GenBank/DDBJ databases">
        <title>Comparative genomics of four Isosphaeraceae planctomycetes: a common pool of plasmids and glycoside hydrolase genes.</title>
        <authorList>
            <person name="Ivanova A."/>
        </authorList>
    </citation>
    <scope>NUCLEOTIDE SEQUENCE [LARGE SCALE GENOMIC DNA]</scope>
    <source>
        <strain evidence="7">PX4</strain>
    </source>
</reference>
<dbReference type="InterPro" id="IPR022655">
    <property type="entry name" value="DUF1553"/>
</dbReference>
<dbReference type="PROSITE" id="PS51007">
    <property type="entry name" value="CYTC"/>
    <property type="match status" value="1"/>
</dbReference>
<sequence length="754" mass="83831">MRRTDGGIGHGPGCWRALGRAVVALLAFAVSPLAVGGDEVDFDRRVSPVLAMRCLECHGVNTASGGLVLTSGESLAKGGDSGEVVIAGKPEESALLERVIADEMPPKRQGQSQKLSEPEIQALRAWIAAGAKWPKGRVIDRDERTTSVRGGRDWWSLQPIARPTPPTPRRTDWVKNPIDAFVLAKLESAGIDPAPQSDRRVLIRRAYFDLVGLPPTIEEVDAFVKDSRPDAYERLIARLLESPHYGERWGRFWLDLARFAETSGYERDQEKPGAWKYRDWVVKSLNDDKPYDRFVLEQLAGDELPDRDEQTVVATGFLRLGTWNDEPNDPQDYKYERLEDMVHATTTAFLGMTVKCARCHDHKFDPIPQTDYYRIAATFWSGPIEPRERELLGGPSSKELGYDVLGWTDVTRAPSDLHLLKKGEHTRPGQVVAPGVLSMIPDLDRPIPPPPADAKTTRRRLTLAEWINDPRHPLAARVYVNRIWQHHFGRGLVSTSDNFGFTGQKPSHPELLDWLAAEFLQGGRKSKRMHYLMMTSSAYQQASSHPEQESNAQKDADNRLIWHGTRQRQDAEALRDAILAVSGRLDLRVGGPSFKPVVSAEALEGLSMKGGGIVPSPPEEQNRRSLYMYSRRGLLAPLMTTFDFCDTTLPCGQRDVSVVAPQALALLNGDFAHEQSDATARRVGAIAGRDASARVRTAWRIVLARDPSAAEATAALRHLDQQKRQFPDASKADDLALASLCHVLINSNEFVFVD</sequence>
<evidence type="ECO:0000256" key="2">
    <source>
        <dbReference type="ARBA" id="ARBA00022723"/>
    </source>
</evidence>
<dbReference type="STRING" id="1387353.BSF38_03396"/>
<dbReference type="OrthoDB" id="127107at2"/>
<dbReference type="InterPro" id="IPR011429">
    <property type="entry name" value="Cyt_c_Planctomycete-type"/>
</dbReference>
<dbReference type="GO" id="GO:0046872">
    <property type="term" value="F:metal ion binding"/>
    <property type="evidence" value="ECO:0007669"/>
    <property type="project" value="UniProtKB-KW"/>
</dbReference>
<dbReference type="PANTHER" id="PTHR35889">
    <property type="entry name" value="CYCLOINULO-OLIGOSACCHARIDE FRUCTANOTRANSFERASE-RELATED"/>
    <property type="match status" value="1"/>
</dbReference>
<evidence type="ECO:0000256" key="3">
    <source>
        <dbReference type="ARBA" id="ARBA00023004"/>
    </source>
</evidence>
<keyword evidence="3 4" id="KW-0408">Iron</keyword>
<dbReference type="RefSeq" id="WP_076347546.1">
    <property type="nucleotide sequence ID" value="NZ_CP019082.1"/>
</dbReference>
<organism evidence="6 7">
    <name type="scientific">Paludisphaera borealis</name>
    <dbReference type="NCBI Taxonomy" id="1387353"/>
    <lineage>
        <taxon>Bacteria</taxon>
        <taxon>Pseudomonadati</taxon>
        <taxon>Planctomycetota</taxon>
        <taxon>Planctomycetia</taxon>
        <taxon>Isosphaerales</taxon>
        <taxon>Isosphaeraceae</taxon>
        <taxon>Paludisphaera</taxon>
    </lineage>
</organism>
<dbReference type="GO" id="GO:0009055">
    <property type="term" value="F:electron transfer activity"/>
    <property type="evidence" value="ECO:0007669"/>
    <property type="project" value="InterPro"/>
</dbReference>
<keyword evidence="1 4" id="KW-0349">Heme</keyword>
<dbReference type="Pfam" id="PF07587">
    <property type="entry name" value="PSD1"/>
    <property type="match status" value="1"/>
</dbReference>
<keyword evidence="7" id="KW-1185">Reference proteome</keyword>
<feature type="domain" description="Cytochrome c" evidence="5">
    <location>
        <begin position="32"/>
        <end position="131"/>
    </location>
</feature>
<dbReference type="Proteomes" id="UP000186309">
    <property type="component" value="Chromosome"/>
</dbReference>
<evidence type="ECO:0000313" key="7">
    <source>
        <dbReference type="Proteomes" id="UP000186309"/>
    </source>
</evidence>
<dbReference type="KEGG" id="pbor:BSF38_03396"/>
<evidence type="ECO:0000256" key="1">
    <source>
        <dbReference type="ARBA" id="ARBA00022617"/>
    </source>
</evidence>
<name>A0A1U7CSJ5_9BACT</name>
<dbReference type="InterPro" id="IPR036909">
    <property type="entry name" value="Cyt_c-like_dom_sf"/>
</dbReference>
<evidence type="ECO:0000313" key="6">
    <source>
        <dbReference type="EMBL" id="APW61866.1"/>
    </source>
</evidence>
<dbReference type="InterPro" id="IPR009056">
    <property type="entry name" value="Cyt_c-like_dom"/>
</dbReference>
<dbReference type="PANTHER" id="PTHR35889:SF3">
    <property type="entry name" value="F-BOX DOMAIN-CONTAINING PROTEIN"/>
    <property type="match status" value="1"/>
</dbReference>